<evidence type="ECO:0000256" key="3">
    <source>
        <dbReference type="ARBA" id="ARBA00022606"/>
    </source>
</evidence>
<evidence type="ECO:0000313" key="12">
    <source>
        <dbReference type="Proteomes" id="UP000078200"/>
    </source>
</evidence>
<protein>
    <recommendedName>
        <fullName evidence="10">Odorant receptor</fullName>
    </recommendedName>
</protein>
<dbReference type="GO" id="GO:0007165">
    <property type="term" value="P:signal transduction"/>
    <property type="evidence" value="ECO:0007669"/>
    <property type="project" value="UniProtKB-KW"/>
</dbReference>
<feature type="transmembrane region" description="Helical" evidence="10">
    <location>
        <begin position="137"/>
        <end position="160"/>
    </location>
</feature>
<dbReference type="InterPro" id="IPR004117">
    <property type="entry name" value="7tm6_olfct_rcpt"/>
</dbReference>
<dbReference type="PANTHER" id="PTHR21137">
    <property type="entry name" value="ODORANT RECEPTOR"/>
    <property type="match status" value="1"/>
</dbReference>
<dbReference type="GO" id="GO:0005549">
    <property type="term" value="F:odorant binding"/>
    <property type="evidence" value="ECO:0007669"/>
    <property type="project" value="InterPro"/>
</dbReference>
<evidence type="ECO:0000313" key="11">
    <source>
        <dbReference type="EnsemblMetazoa" id="GAUT035779-PA"/>
    </source>
</evidence>
<evidence type="ECO:0000256" key="9">
    <source>
        <dbReference type="ARBA" id="ARBA00023224"/>
    </source>
</evidence>
<comment type="similarity">
    <text evidence="10">Belongs to the insect chemoreceptor superfamily. Heteromeric odorant receptor channel (TC 1.A.69) family.</text>
</comment>
<keyword evidence="9 10" id="KW-0807">Transducer</keyword>
<keyword evidence="8 10" id="KW-0675">Receptor</keyword>
<dbReference type="STRING" id="7395.A0A1A9VFQ1"/>
<feature type="transmembrane region" description="Helical" evidence="10">
    <location>
        <begin position="275"/>
        <end position="294"/>
    </location>
</feature>
<dbReference type="Pfam" id="PF02949">
    <property type="entry name" value="7tm_6"/>
    <property type="match status" value="1"/>
</dbReference>
<evidence type="ECO:0000256" key="7">
    <source>
        <dbReference type="ARBA" id="ARBA00023136"/>
    </source>
</evidence>
<dbReference type="PANTHER" id="PTHR21137:SF35">
    <property type="entry name" value="ODORANT RECEPTOR 19A-RELATED"/>
    <property type="match status" value="1"/>
</dbReference>
<comment type="caution">
    <text evidence="10">Lacks conserved residue(s) required for the propagation of feature annotation.</text>
</comment>
<comment type="subcellular location">
    <subcellularLocation>
        <location evidence="1 10">Cell membrane</location>
        <topology evidence="1 10">Multi-pass membrane protein</topology>
    </subcellularLocation>
</comment>
<evidence type="ECO:0000256" key="6">
    <source>
        <dbReference type="ARBA" id="ARBA00022989"/>
    </source>
</evidence>
<feature type="transmembrane region" description="Helical" evidence="10">
    <location>
        <begin position="180"/>
        <end position="201"/>
    </location>
</feature>
<keyword evidence="6 10" id="KW-1133">Transmembrane helix</keyword>
<reference evidence="11" key="1">
    <citation type="submission" date="2020-05" db="UniProtKB">
        <authorList>
            <consortium name="EnsemblMetazoa"/>
        </authorList>
    </citation>
    <scope>IDENTIFICATION</scope>
    <source>
        <strain evidence="11">TTRI</strain>
    </source>
</reference>
<evidence type="ECO:0000256" key="5">
    <source>
        <dbReference type="ARBA" id="ARBA00022725"/>
    </source>
</evidence>
<accession>A0A1A9VFQ1</accession>
<keyword evidence="12" id="KW-1185">Reference proteome</keyword>
<keyword evidence="7 10" id="KW-0472">Membrane</keyword>
<keyword evidence="3 10" id="KW-0716">Sensory transduction</keyword>
<dbReference type="AlphaFoldDB" id="A0A1A9VFQ1"/>
<evidence type="ECO:0000256" key="8">
    <source>
        <dbReference type="ARBA" id="ARBA00023170"/>
    </source>
</evidence>
<dbReference type="Proteomes" id="UP000078200">
    <property type="component" value="Unassembled WGS sequence"/>
</dbReference>
<keyword evidence="2" id="KW-1003">Cell membrane</keyword>
<evidence type="ECO:0000256" key="1">
    <source>
        <dbReference type="ARBA" id="ARBA00004651"/>
    </source>
</evidence>
<keyword evidence="4 10" id="KW-0812">Transmembrane</keyword>
<dbReference type="VEuPathDB" id="VectorBase:GAUT035779"/>
<sequence length="404" mass="47343">MNILYRPKLSDGKLVRLSWPIAMFRLTHIVCWPLEDDAPRWAYYFDRFCWFLAFIVFVLTNDAELRYLRFNMQNLDELLNGVPTYLVLIEAHIRGFTLGYRKNKFKNLLRKFYAAIYVDERQHPSFHKKIQPRFWPLYVFSSMYVATLTNFIVTPIALLLTRGSRELTFKMIPLFEYRSFPIYLPCLLSNIWVGFLVVSLFSAEPNILGLVVLHLHSRYLIMNENLRKKTENLLKNPSNTEIARRFRKIVVETINENKRLNIFAQEIQDEFSFRIFILFSFAAMCLCAVASKVYTNPLGSFAYIFWMFGKIQELMIIGDLGSTIIATTDEVSTMYYNSNWEFVIARSSDSCENVRLMKLLTMAIALNRKPFYLTGLNFFTVSLNTVIKILQGAGSYFTCLISFR</sequence>
<organism evidence="11 12">
    <name type="scientific">Glossina austeni</name>
    <name type="common">Savannah tsetse fly</name>
    <dbReference type="NCBI Taxonomy" id="7395"/>
    <lineage>
        <taxon>Eukaryota</taxon>
        <taxon>Metazoa</taxon>
        <taxon>Ecdysozoa</taxon>
        <taxon>Arthropoda</taxon>
        <taxon>Hexapoda</taxon>
        <taxon>Insecta</taxon>
        <taxon>Pterygota</taxon>
        <taxon>Neoptera</taxon>
        <taxon>Endopterygota</taxon>
        <taxon>Diptera</taxon>
        <taxon>Brachycera</taxon>
        <taxon>Muscomorpha</taxon>
        <taxon>Hippoboscoidea</taxon>
        <taxon>Glossinidae</taxon>
        <taxon>Glossina</taxon>
    </lineage>
</organism>
<evidence type="ECO:0000256" key="10">
    <source>
        <dbReference type="RuleBase" id="RU351113"/>
    </source>
</evidence>
<dbReference type="GO" id="GO:0004984">
    <property type="term" value="F:olfactory receptor activity"/>
    <property type="evidence" value="ECO:0007669"/>
    <property type="project" value="InterPro"/>
</dbReference>
<dbReference type="GO" id="GO:0005886">
    <property type="term" value="C:plasma membrane"/>
    <property type="evidence" value="ECO:0007669"/>
    <property type="project" value="UniProtKB-SubCell"/>
</dbReference>
<name>A0A1A9VFQ1_GLOAU</name>
<evidence type="ECO:0000256" key="4">
    <source>
        <dbReference type="ARBA" id="ARBA00022692"/>
    </source>
</evidence>
<evidence type="ECO:0000256" key="2">
    <source>
        <dbReference type="ARBA" id="ARBA00022475"/>
    </source>
</evidence>
<proteinExistence type="inferred from homology"/>
<dbReference type="EnsemblMetazoa" id="GAUT035779-RA">
    <property type="protein sequence ID" value="GAUT035779-PA"/>
    <property type="gene ID" value="GAUT035779"/>
</dbReference>
<feature type="transmembrane region" description="Helical" evidence="10">
    <location>
        <begin position="41"/>
        <end position="60"/>
    </location>
</feature>
<keyword evidence="5 10" id="KW-0552">Olfaction</keyword>